<reference evidence="2 3" key="1">
    <citation type="submission" date="2009-11" db="EMBL/GenBank/DDBJ databases">
        <title>Annotation of Allomyces macrogynus ATCC 38327.</title>
        <authorList>
            <consortium name="The Broad Institute Genome Sequencing Platform"/>
            <person name="Russ C."/>
            <person name="Cuomo C."/>
            <person name="Burger G."/>
            <person name="Gray M.W."/>
            <person name="Holland P.W.H."/>
            <person name="King N."/>
            <person name="Lang F.B.F."/>
            <person name="Roger A.J."/>
            <person name="Ruiz-Trillo I."/>
            <person name="Young S.K."/>
            <person name="Zeng Q."/>
            <person name="Gargeya S."/>
            <person name="Fitzgerald M."/>
            <person name="Haas B."/>
            <person name="Abouelleil A."/>
            <person name="Alvarado L."/>
            <person name="Arachchi H.M."/>
            <person name="Berlin A."/>
            <person name="Chapman S.B."/>
            <person name="Gearin G."/>
            <person name="Goldberg J."/>
            <person name="Griggs A."/>
            <person name="Gujja S."/>
            <person name="Hansen M."/>
            <person name="Heiman D."/>
            <person name="Howarth C."/>
            <person name="Larimer J."/>
            <person name="Lui A."/>
            <person name="MacDonald P.J.P."/>
            <person name="McCowen C."/>
            <person name="Montmayeur A."/>
            <person name="Murphy C."/>
            <person name="Neiman D."/>
            <person name="Pearson M."/>
            <person name="Priest M."/>
            <person name="Roberts A."/>
            <person name="Saif S."/>
            <person name="Shea T."/>
            <person name="Sisk P."/>
            <person name="Stolte C."/>
            <person name="Sykes S."/>
            <person name="Wortman J."/>
            <person name="Nusbaum C."/>
            <person name="Birren B."/>
        </authorList>
    </citation>
    <scope>NUCLEOTIDE SEQUENCE [LARGE SCALE GENOMIC DNA]</scope>
    <source>
        <strain evidence="2 3">ATCC 38327</strain>
    </source>
</reference>
<proteinExistence type="predicted"/>
<keyword evidence="3" id="KW-1185">Reference proteome</keyword>
<name>A0A0L0SYW3_ALLM3</name>
<sequence>MTGAICRLPNSRTTSTVVSSTDSTGFSGILALARITPPPRRLANIAPRPAVTLLPPSPDADTVIDHRLSRNGGATSIPLTPRIPLLDPSRDPDAATRTRAPPPAALQIPFPNPAYGGPALGHNSPVSAGISSSHETLQHEPASSPAAFLHQDTAPLLHPTPAPAARDADDVDDDRTTRLTLRFSTITSLFSKPPPAPKPGRATHVVSFPLPSLIPSTHIPASLAP</sequence>
<dbReference type="EMBL" id="GG745353">
    <property type="protein sequence ID" value="KNE67494.1"/>
    <property type="molecule type" value="Genomic_DNA"/>
</dbReference>
<accession>A0A0L0SYW3</accession>
<dbReference type="AlphaFoldDB" id="A0A0L0SYW3"/>
<evidence type="ECO:0000313" key="3">
    <source>
        <dbReference type="Proteomes" id="UP000054350"/>
    </source>
</evidence>
<dbReference type="VEuPathDB" id="FungiDB:AMAG_11953"/>
<feature type="region of interest" description="Disordered" evidence="1">
    <location>
        <begin position="69"/>
        <end position="145"/>
    </location>
</feature>
<evidence type="ECO:0000313" key="2">
    <source>
        <dbReference type="EMBL" id="KNE67494.1"/>
    </source>
</evidence>
<dbReference type="Proteomes" id="UP000054350">
    <property type="component" value="Unassembled WGS sequence"/>
</dbReference>
<evidence type="ECO:0000256" key="1">
    <source>
        <dbReference type="SAM" id="MobiDB-lite"/>
    </source>
</evidence>
<dbReference type="OrthoDB" id="10495358at2759"/>
<feature type="compositionally biased region" description="Polar residues" evidence="1">
    <location>
        <begin position="124"/>
        <end position="135"/>
    </location>
</feature>
<protein>
    <submittedName>
        <fullName evidence="2">Uncharacterized protein</fullName>
    </submittedName>
</protein>
<gene>
    <name evidence="2" type="ORF">AMAG_11953</name>
</gene>
<reference evidence="3" key="2">
    <citation type="submission" date="2009-11" db="EMBL/GenBank/DDBJ databases">
        <title>The Genome Sequence of Allomyces macrogynus strain ATCC 38327.</title>
        <authorList>
            <consortium name="The Broad Institute Genome Sequencing Platform"/>
            <person name="Russ C."/>
            <person name="Cuomo C."/>
            <person name="Shea T."/>
            <person name="Young S.K."/>
            <person name="Zeng Q."/>
            <person name="Koehrsen M."/>
            <person name="Haas B."/>
            <person name="Borodovsky M."/>
            <person name="Guigo R."/>
            <person name="Alvarado L."/>
            <person name="Berlin A."/>
            <person name="Borenstein D."/>
            <person name="Chen Z."/>
            <person name="Engels R."/>
            <person name="Freedman E."/>
            <person name="Gellesch M."/>
            <person name="Goldberg J."/>
            <person name="Griggs A."/>
            <person name="Gujja S."/>
            <person name="Heiman D."/>
            <person name="Hepburn T."/>
            <person name="Howarth C."/>
            <person name="Jen D."/>
            <person name="Larson L."/>
            <person name="Lewis B."/>
            <person name="Mehta T."/>
            <person name="Park D."/>
            <person name="Pearson M."/>
            <person name="Roberts A."/>
            <person name="Saif S."/>
            <person name="Shenoy N."/>
            <person name="Sisk P."/>
            <person name="Stolte C."/>
            <person name="Sykes S."/>
            <person name="Walk T."/>
            <person name="White J."/>
            <person name="Yandava C."/>
            <person name="Burger G."/>
            <person name="Gray M.W."/>
            <person name="Holland P.W.H."/>
            <person name="King N."/>
            <person name="Lang F.B.F."/>
            <person name="Roger A.J."/>
            <person name="Ruiz-Trillo I."/>
            <person name="Lander E."/>
            <person name="Nusbaum C."/>
        </authorList>
    </citation>
    <scope>NUCLEOTIDE SEQUENCE [LARGE SCALE GENOMIC DNA]</scope>
    <source>
        <strain evidence="3">ATCC 38327</strain>
    </source>
</reference>
<organism evidence="2 3">
    <name type="scientific">Allomyces macrogynus (strain ATCC 38327)</name>
    <name type="common">Allomyces javanicus var. macrogynus</name>
    <dbReference type="NCBI Taxonomy" id="578462"/>
    <lineage>
        <taxon>Eukaryota</taxon>
        <taxon>Fungi</taxon>
        <taxon>Fungi incertae sedis</taxon>
        <taxon>Blastocladiomycota</taxon>
        <taxon>Blastocladiomycetes</taxon>
        <taxon>Blastocladiales</taxon>
        <taxon>Blastocladiaceae</taxon>
        <taxon>Allomyces</taxon>
    </lineage>
</organism>